<dbReference type="STRING" id="1150626.PHAMO_340052"/>
<dbReference type="RefSeq" id="WP_002729822.1">
    <property type="nucleotide sequence ID" value="NZ_CAHP01000028.1"/>
</dbReference>
<dbReference type="AlphaFoldDB" id="H8FUZ1"/>
<gene>
    <name evidence="1" type="ORF">PHAMO_340052</name>
</gene>
<comment type="caution">
    <text evidence="1">The sequence shown here is derived from an EMBL/GenBank/DDBJ whole genome shotgun (WGS) entry which is preliminary data.</text>
</comment>
<dbReference type="Pfam" id="PF05135">
    <property type="entry name" value="Phage_connect_1"/>
    <property type="match status" value="1"/>
</dbReference>
<accession>H8FUZ1</accession>
<dbReference type="CDD" id="cd08054">
    <property type="entry name" value="gp6"/>
    <property type="match status" value="1"/>
</dbReference>
<dbReference type="OrthoDB" id="8452228at2"/>
<dbReference type="NCBIfam" id="TIGR02215">
    <property type="entry name" value="phage_chp_gp8"/>
    <property type="match status" value="1"/>
</dbReference>
<dbReference type="InterPro" id="IPR006450">
    <property type="entry name" value="Phage_HK97_gp6-like"/>
</dbReference>
<dbReference type="EMBL" id="CAHP01000028">
    <property type="protein sequence ID" value="CCG42179.1"/>
    <property type="molecule type" value="Genomic_DNA"/>
</dbReference>
<organism evidence="1 2">
    <name type="scientific">Magnetospirillum molischianum DSM 120</name>
    <dbReference type="NCBI Taxonomy" id="1150626"/>
    <lineage>
        <taxon>Bacteria</taxon>
        <taxon>Pseudomonadati</taxon>
        <taxon>Pseudomonadota</taxon>
        <taxon>Alphaproteobacteria</taxon>
        <taxon>Rhodospirillales</taxon>
        <taxon>Rhodospirillaceae</taxon>
        <taxon>Magnetospirillum</taxon>
    </lineage>
</organism>
<dbReference type="eggNOG" id="ENOG5032SBG">
    <property type="taxonomic scope" value="Bacteria"/>
</dbReference>
<dbReference type="InterPro" id="IPR011738">
    <property type="entry name" value="Phage_CHP"/>
</dbReference>
<reference evidence="1 2" key="1">
    <citation type="journal article" date="2012" name="J. Bacteriol.">
        <title>Draft Genome Sequence of the Purple Photosynthetic Bacterium Phaeospirillum molischianum DSM120, a Particularly Versatile Bacterium.</title>
        <authorList>
            <person name="Duquesne K."/>
            <person name="Prima V."/>
            <person name="Ji B."/>
            <person name="Rouy Z."/>
            <person name="Medigue C."/>
            <person name="Talla E."/>
            <person name="Sturgis J.N."/>
        </authorList>
    </citation>
    <scope>NUCLEOTIDE SEQUENCE [LARGE SCALE GENOMIC DNA]</scope>
    <source>
        <strain evidence="2">DSM120</strain>
    </source>
</reference>
<protein>
    <recommendedName>
        <fullName evidence="3">Phage gp6-like head-tail connector protein</fullName>
    </recommendedName>
</protein>
<name>H8FUZ1_MAGML</name>
<evidence type="ECO:0008006" key="3">
    <source>
        <dbReference type="Google" id="ProtNLM"/>
    </source>
</evidence>
<proteinExistence type="predicted"/>
<dbReference type="Proteomes" id="UP000004169">
    <property type="component" value="Unassembled WGS sequence"/>
</dbReference>
<sequence>MSLILVTGPVALAVPLEVVKSHLQLMEGEDADDGLISGYVRAAVDLVEGFTERALIERTLRLVLDHWPSGPVVLPRPPLIAVERVAWIDPDGAEQVVTPPLAYQVSRREPAILAPSPGQSWPATRRQLDAVSIEYRAGYGATADAVPEAIRHAILLLVAQWYAVREPVSIGNIVNVLPFAVEALLGPYRVWSVA</sequence>
<evidence type="ECO:0000313" key="1">
    <source>
        <dbReference type="EMBL" id="CCG42179.1"/>
    </source>
</evidence>
<dbReference type="InterPro" id="IPR021146">
    <property type="entry name" value="Phage_gp6-like_head-tail"/>
</dbReference>
<dbReference type="NCBIfam" id="TIGR01560">
    <property type="entry name" value="put_DNA_pack"/>
    <property type="match status" value="1"/>
</dbReference>
<keyword evidence="2" id="KW-1185">Reference proteome</keyword>
<dbReference type="Gene3D" id="1.10.3230.30">
    <property type="entry name" value="Phage gp6-like head-tail connector protein"/>
    <property type="match status" value="1"/>
</dbReference>
<evidence type="ECO:0000313" key="2">
    <source>
        <dbReference type="Proteomes" id="UP000004169"/>
    </source>
</evidence>